<sequence>MELHYQIESAFLVMTLLFVLTLVPAKATVRFIGADYGSIMRCALAVFIATITTLYALSTLHGPLGLSLSFVWLVFLFNRILGLSKTWSSIFTIWLVLIQLAVLHTLSQYGINWQ</sequence>
<keyword evidence="3" id="KW-1185">Reference proteome</keyword>
<dbReference type="Proteomes" id="UP001231915">
    <property type="component" value="Unassembled WGS sequence"/>
</dbReference>
<dbReference type="RefSeq" id="WP_284136485.1">
    <property type="nucleotide sequence ID" value="NZ_JASJUT010000002.1"/>
</dbReference>
<keyword evidence="1" id="KW-0472">Membrane</keyword>
<organism evidence="2 3">
    <name type="scientific">Pseudoalteromonas obscura</name>
    <dbReference type="NCBI Taxonomy" id="3048491"/>
    <lineage>
        <taxon>Bacteria</taxon>
        <taxon>Pseudomonadati</taxon>
        <taxon>Pseudomonadota</taxon>
        <taxon>Gammaproteobacteria</taxon>
        <taxon>Alteromonadales</taxon>
        <taxon>Pseudoalteromonadaceae</taxon>
        <taxon>Pseudoalteromonas</taxon>
    </lineage>
</organism>
<dbReference type="EMBL" id="JASJUT010000002">
    <property type="protein sequence ID" value="MDK2594311.1"/>
    <property type="molecule type" value="Genomic_DNA"/>
</dbReference>
<evidence type="ECO:0000313" key="3">
    <source>
        <dbReference type="Proteomes" id="UP001231915"/>
    </source>
</evidence>
<keyword evidence="1" id="KW-0812">Transmembrane</keyword>
<evidence type="ECO:0000256" key="1">
    <source>
        <dbReference type="SAM" id="Phobius"/>
    </source>
</evidence>
<accession>A0ABT7EGY6</accession>
<comment type="caution">
    <text evidence="2">The sequence shown here is derived from an EMBL/GenBank/DDBJ whole genome shotgun (WGS) entry which is preliminary data.</text>
</comment>
<evidence type="ECO:0000313" key="2">
    <source>
        <dbReference type="EMBL" id="MDK2594311.1"/>
    </source>
</evidence>
<protein>
    <submittedName>
        <fullName evidence="2">Uncharacterized protein</fullName>
    </submittedName>
</protein>
<reference evidence="2 3" key="1">
    <citation type="submission" date="2023-05" db="EMBL/GenBank/DDBJ databases">
        <title>Pseudoalteromonas ardens sp. nov., Pseudoalteromonas obscura sp. nov., and Pseudoalteromonas umbrosa sp. nov., isolated from the coral Montipora capitata.</title>
        <authorList>
            <person name="Thomas E.M."/>
            <person name="Smith E.M."/>
            <person name="Papke E."/>
            <person name="Shlafstein M.D."/>
            <person name="Oline D.K."/>
            <person name="Videau P."/>
            <person name="Saw J.H."/>
            <person name="Strangman W.K."/>
            <person name="Ushijima B."/>
        </authorList>
    </citation>
    <scope>NUCLEOTIDE SEQUENCE [LARGE SCALE GENOMIC DNA]</scope>
    <source>
        <strain evidence="2 3">P94</strain>
    </source>
</reference>
<feature type="transmembrane region" description="Helical" evidence="1">
    <location>
        <begin position="64"/>
        <end position="81"/>
    </location>
</feature>
<gene>
    <name evidence="2" type="ORF">QNM18_04390</name>
</gene>
<keyword evidence="1" id="KW-1133">Transmembrane helix</keyword>
<name>A0ABT7EGY6_9GAMM</name>
<feature type="transmembrane region" description="Helical" evidence="1">
    <location>
        <begin position="87"/>
        <end position="106"/>
    </location>
</feature>
<proteinExistence type="predicted"/>